<dbReference type="InterPro" id="IPR036097">
    <property type="entry name" value="HisK_dim/P_sf"/>
</dbReference>
<dbReference type="CDD" id="cd16922">
    <property type="entry name" value="HATPase_EvgS-ArcB-TorS-like"/>
    <property type="match status" value="1"/>
</dbReference>
<evidence type="ECO:0000256" key="7">
    <source>
        <dbReference type="ARBA" id="ARBA00023012"/>
    </source>
</evidence>
<dbReference type="PRINTS" id="PR00344">
    <property type="entry name" value="BCTRLSENSOR"/>
</dbReference>
<feature type="region of interest" description="Disordered" evidence="9">
    <location>
        <begin position="444"/>
        <end position="490"/>
    </location>
</feature>
<dbReference type="InterPro" id="IPR003660">
    <property type="entry name" value="HAMP_dom"/>
</dbReference>
<dbReference type="EC" id="2.7.13.3" evidence="3"/>
<dbReference type="RefSeq" id="WP_311364951.1">
    <property type="nucleotide sequence ID" value="NZ_JAVRIC010000011.1"/>
</dbReference>
<reference evidence="14 15" key="1">
    <citation type="submission" date="2023-09" db="EMBL/GenBank/DDBJ databases">
        <authorList>
            <person name="Rey-Velasco X."/>
        </authorList>
    </citation>
    <scope>NUCLEOTIDE SEQUENCE [LARGE SCALE GENOMIC DNA]</scope>
    <source>
        <strain evidence="14 15">W345</strain>
    </source>
</reference>
<feature type="compositionally biased region" description="Basic and acidic residues" evidence="9">
    <location>
        <begin position="465"/>
        <end position="474"/>
    </location>
</feature>
<keyword evidence="10" id="KW-0812">Transmembrane</keyword>
<keyword evidence="7" id="KW-0902">Two-component regulatory system</keyword>
<dbReference type="EMBL" id="JAVRIC010000011">
    <property type="protein sequence ID" value="MDT0497558.1"/>
    <property type="molecule type" value="Genomic_DNA"/>
</dbReference>
<feature type="transmembrane region" description="Helical" evidence="10">
    <location>
        <begin position="6"/>
        <end position="24"/>
    </location>
</feature>
<dbReference type="InterPro" id="IPR003661">
    <property type="entry name" value="HisK_dim/P_dom"/>
</dbReference>
<feature type="compositionally biased region" description="Polar residues" evidence="9">
    <location>
        <begin position="445"/>
        <end position="464"/>
    </location>
</feature>
<dbReference type="PANTHER" id="PTHR45339:SF1">
    <property type="entry name" value="HYBRID SIGNAL TRANSDUCTION HISTIDINE KINASE J"/>
    <property type="match status" value="1"/>
</dbReference>
<dbReference type="SUPFAM" id="SSF47384">
    <property type="entry name" value="Homodimeric domain of signal transducing histidine kinase"/>
    <property type="match status" value="1"/>
</dbReference>
<dbReference type="PROSITE" id="PS50109">
    <property type="entry name" value="HIS_KIN"/>
    <property type="match status" value="1"/>
</dbReference>
<evidence type="ECO:0000256" key="9">
    <source>
        <dbReference type="SAM" id="MobiDB-lite"/>
    </source>
</evidence>
<keyword evidence="4 8" id="KW-0597">Phosphoprotein</keyword>
<comment type="subcellular location">
    <subcellularLocation>
        <location evidence="2">Membrane</location>
    </subcellularLocation>
</comment>
<dbReference type="InterPro" id="IPR005467">
    <property type="entry name" value="His_kinase_dom"/>
</dbReference>
<accession>A0ABU2WI57</accession>
<keyword evidence="15" id="KW-1185">Reference proteome</keyword>
<evidence type="ECO:0000313" key="14">
    <source>
        <dbReference type="EMBL" id="MDT0497558.1"/>
    </source>
</evidence>
<keyword evidence="5" id="KW-0808">Transferase</keyword>
<feature type="modified residue" description="4-aspartylphosphate" evidence="8">
    <location>
        <position position="1121"/>
    </location>
</feature>
<dbReference type="Pfam" id="PF02518">
    <property type="entry name" value="HATPase_c"/>
    <property type="match status" value="1"/>
</dbReference>
<dbReference type="InterPro" id="IPR004358">
    <property type="entry name" value="Sig_transdc_His_kin-like_C"/>
</dbReference>
<evidence type="ECO:0000313" key="15">
    <source>
        <dbReference type="Proteomes" id="UP001254608"/>
    </source>
</evidence>
<keyword evidence="10" id="KW-0472">Membrane</keyword>
<dbReference type="Pfam" id="PF00072">
    <property type="entry name" value="Response_reg"/>
    <property type="match status" value="3"/>
</dbReference>
<keyword evidence="6" id="KW-0418">Kinase</keyword>
<dbReference type="Pfam" id="PF00512">
    <property type="entry name" value="HisKA"/>
    <property type="match status" value="1"/>
</dbReference>
<dbReference type="InterPro" id="IPR036890">
    <property type="entry name" value="HATPase_C_sf"/>
</dbReference>
<dbReference type="CDD" id="cd00156">
    <property type="entry name" value="REC"/>
    <property type="match status" value="1"/>
</dbReference>
<feature type="domain" description="Response regulatory" evidence="12">
    <location>
        <begin position="1071"/>
        <end position="1188"/>
    </location>
</feature>
<dbReference type="Gene3D" id="1.10.287.130">
    <property type="match status" value="1"/>
</dbReference>
<dbReference type="PANTHER" id="PTHR45339">
    <property type="entry name" value="HYBRID SIGNAL TRANSDUCTION HISTIDINE KINASE J"/>
    <property type="match status" value="1"/>
</dbReference>
<evidence type="ECO:0000256" key="8">
    <source>
        <dbReference type="PROSITE-ProRule" id="PRU00169"/>
    </source>
</evidence>
<dbReference type="InterPro" id="IPR003594">
    <property type="entry name" value="HATPase_dom"/>
</dbReference>
<feature type="domain" description="HAMP" evidence="13">
    <location>
        <begin position="207"/>
        <end position="260"/>
    </location>
</feature>
<dbReference type="InterPro" id="IPR001789">
    <property type="entry name" value="Sig_transdc_resp-reg_receiver"/>
</dbReference>
<feature type="domain" description="Response regulatory" evidence="12">
    <location>
        <begin position="807"/>
        <end position="920"/>
    </location>
</feature>
<dbReference type="CDD" id="cd00082">
    <property type="entry name" value="HisKA"/>
    <property type="match status" value="1"/>
</dbReference>
<dbReference type="SUPFAM" id="SSF55781">
    <property type="entry name" value="GAF domain-like"/>
    <property type="match status" value="1"/>
</dbReference>
<evidence type="ECO:0000256" key="3">
    <source>
        <dbReference type="ARBA" id="ARBA00012438"/>
    </source>
</evidence>
<dbReference type="Pfam" id="PF00672">
    <property type="entry name" value="HAMP"/>
    <property type="match status" value="1"/>
</dbReference>
<evidence type="ECO:0000259" key="12">
    <source>
        <dbReference type="PROSITE" id="PS50110"/>
    </source>
</evidence>
<dbReference type="SMART" id="SM00388">
    <property type="entry name" value="HisKA"/>
    <property type="match status" value="1"/>
</dbReference>
<feature type="modified residue" description="4-aspartylphosphate" evidence="8">
    <location>
        <position position="978"/>
    </location>
</feature>
<dbReference type="InterPro" id="IPR007891">
    <property type="entry name" value="CHASE3"/>
</dbReference>
<name>A0ABU2WI57_9GAMM</name>
<dbReference type="InterPro" id="IPR029016">
    <property type="entry name" value="GAF-like_dom_sf"/>
</dbReference>
<protein>
    <recommendedName>
        <fullName evidence="3">histidine kinase</fullName>
        <ecNumber evidence="3">2.7.13.3</ecNumber>
    </recommendedName>
</protein>
<dbReference type="InterPro" id="IPR003018">
    <property type="entry name" value="GAF"/>
</dbReference>
<dbReference type="SUPFAM" id="SSF55874">
    <property type="entry name" value="ATPase domain of HSP90 chaperone/DNA topoisomerase II/histidine kinase"/>
    <property type="match status" value="1"/>
</dbReference>
<dbReference type="Gene3D" id="3.30.450.40">
    <property type="match status" value="1"/>
</dbReference>
<feature type="domain" description="Histidine kinase" evidence="11">
    <location>
        <begin position="525"/>
        <end position="753"/>
    </location>
</feature>
<dbReference type="Proteomes" id="UP001254608">
    <property type="component" value="Unassembled WGS sequence"/>
</dbReference>
<feature type="domain" description="Response regulatory" evidence="12">
    <location>
        <begin position="929"/>
        <end position="1043"/>
    </location>
</feature>
<dbReference type="Pfam" id="PF13185">
    <property type="entry name" value="GAF_2"/>
    <property type="match status" value="1"/>
</dbReference>
<dbReference type="Gene3D" id="3.30.565.10">
    <property type="entry name" value="Histidine kinase-like ATPase, C-terminal domain"/>
    <property type="match status" value="1"/>
</dbReference>
<feature type="transmembrane region" description="Helical" evidence="10">
    <location>
        <begin position="181"/>
        <end position="202"/>
    </location>
</feature>
<evidence type="ECO:0000256" key="10">
    <source>
        <dbReference type="SAM" id="Phobius"/>
    </source>
</evidence>
<feature type="modified residue" description="4-aspartylphosphate" evidence="8">
    <location>
        <position position="856"/>
    </location>
</feature>
<evidence type="ECO:0000256" key="1">
    <source>
        <dbReference type="ARBA" id="ARBA00000085"/>
    </source>
</evidence>
<dbReference type="CDD" id="cd06225">
    <property type="entry name" value="HAMP"/>
    <property type="match status" value="1"/>
</dbReference>
<organism evidence="14 15">
    <name type="scientific">Banduia mediterranea</name>
    <dbReference type="NCBI Taxonomy" id="3075609"/>
    <lineage>
        <taxon>Bacteria</taxon>
        <taxon>Pseudomonadati</taxon>
        <taxon>Pseudomonadota</taxon>
        <taxon>Gammaproteobacteria</taxon>
        <taxon>Nevskiales</taxon>
        <taxon>Algiphilaceae</taxon>
        <taxon>Banduia</taxon>
    </lineage>
</organism>
<evidence type="ECO:0000259" key="11">
    <source>
        <dbReference type="PROSITE" id="PS50109"/>
    </source>
</evidence>
<feature type="region of interest" description="Disordered" evidence="9">
    <location>
        <begin position="751"/>
        <end position="778"/>
    </location>
</feature>
<dbReference type="CDD" id="cd17546">
    <property type="entry name" value="REC_hyHK_CKI1_RcsC-like"/>
    <property type="match status" value="1"/>
</dbReference>
<dbReference type="SMART" id="SM00304">
    <property type="entry name" value="HAMP"/>
    <property type="match status" value="1"/>
</dbReference>
<evidence type="ECO:0000256" key="4">
    <source>
        <dbReference type="ARBA" id="ARBA00022553"/>
    </source>
</evidence>
<dbReference type="PROSITE" id="PS50885">
    <property type="entry name" value="HAMP"/>
    <property type="match status" value="1"/>
</dbReference>
<evidence type="ECO:0000256" key="2">
    <source>
        <dbReference type="ARBA" id="ARBA00004370"/>
    </source>
</evidence>
<comment type="caution">
    <text evidence="14">The sequence shown here is derived from an EMBL/GenBank/DDBJ whole genome shotgun (WGS) entry which is preliminary data.</text>
</comment>
<dbReference type="SUPFAM" id="SSF158472">
    <property type="entry name" value="HAMP domain-like"/>
    <property type="match status" value="1"/>
</dbReference>
<evidence type="ECO:0000256" key="6">
    <source>
        <dbReference type="ARBA" id="ARBA00022777"/>
    </source>
</evidence>
<dbReference type="SMART" id="SM00387">
    <property type="entry name" value="HATPase_c"/>
    <property type="match status" value="1"/>
</dbReference>
<sequence>MTKIAVTFGSLLLLFAVTCGLFFVSQQLTEDARRWTAHTLEVLLAGEEIKGLVLDQQRLVRNALIYESPDELAGYRESARRFDDALASLVILVSDNPQQRVGAERIGELMDDYREIVVVPMLAVEGRRGLAALRAPFSMEDGPLRRGAVVIDQLFDQLTRFISAERKLLAEREARLDRSKLISNIEVLGMLALGIFIGWGTLRLASRSIAGPLEKLTRETQELAGGRLDIELSYRSHRDEVGDIARALEVFQDAARNTADREWIKTCLASISVDMGSEATPRALATIVLSRLCPVVELPYGALFYRDAEQDTYEPIGSHGTQPTTKAVREGEGLVGQCVRTRSPMRIDALPADYVRIESGLGAATPRVLYLWPLITAGGNVVAVLELAGFQAIDVRQQELVTELTKVMSLALESLGHAQRTRQLLEETQAQAEELHASQEALRGSNETLQSSNAQLEEQSQQLRASEEELRVQQEELQSTNEELEEKSRTLGEFNEQLQSFRRELEQRNQDLEQASQYKSEFLANMSHELRTPLNSLLILAKTLADNDEGNLSEDQIESARIVFESGTNLLQLINDILDLSKIEAGKMEVVTDFIDLPLFAAGLKREYQHVARQRGLDFHIDIAAEAPECLQTDSHKLRQILVNLIGNAFKFTASGGVSLRIEPVREQRLFGGVPAFVRLVVTDTGIGIPAEKLERIFQAFEQVDSSTSRNYGGTGLGLSIVRGLAMMLGGEIGVHSREGEGSSFSLILPEMPPAEADRPSQAPLRRDGVTTQAPQPPTILTEAAAPVSTRALVDDDRDRIEAGDTVILAVEDDPVFLKILVDVTRKKGFRVLAALDGASALILAGQYRPTGVLLDVALPGMSGLDVIEHLKRNPVTRTIPVHMISAGEESAKSLELGAVGFLHKPVSKEGLDQAFDRVMHFASNGARTVLVVDDDNASRVAVRKLLSEAQVELTEAATAADGLKALQDGQFDCVILDLGLPDGTGFDLLEQAARSGPVPPVVVYSARELTREENLQLHEYTDSIVIKGARSPERLLDEVSLFLHAIRRESASAPALVPQPERSTDLAGKTVLVVDDDMRNVFALSKALRSRGLNVVAAQDGFKALEQLEKQPVVDIVLMDIMMPGMDGYETMRRIRGNAQWLRLPIIALTAKAMRGDREKCLEAGANDYLSKPIDVERLVSLMRVWAGGDNIRKPLA</sequence>
<dbReference type="Pfam" id="PF05227">
    <property type="entry name" value="CHASE3"/>
    <property type="match status" value="1"/>
</dbReference>
<comment type="catalytic activity">
    <reaction evidence="1">
        <text>ATP + protein L-histidine = ADP + protein N-phospho-L-histidine.</text>
        <dbReference type="EC" id="2.7.13.3"/>
    </reaction>
</comment>
<dbReference type="InterPro" id="IPR011006">
    <property type="entry name" value="CheY-like_superfamily"/>
</dbReference>
<proteinExistence type="predicted"/>
<gene>
    <name evidence="14" type="ORF">RM530_09305</name>
</gene>
<keyword evidence="10" id="KW-1133">Transmembrane helix</keyword>
<dbReference type="SMART" id="SM00448">
    <property type="entry name" value="REC"/>
    <property type="match status" value="3"/>
</dbReference>
<dbReference type="PROSITE" id="PS50110">
    <property type="entry name" value="RESPONSE_REGULATORY"/>
    <property type="match status" value="3"/>
</dbReference>
<dbReference type="SUPFAM" id="SSF52172">
    <property type="entry name" value="CheY-like"/>
    <property type="match status" value="3"/>
</dbReference>
<evidence type="ECO:0000256" key="5">
    <source>
        <dbReference type="ARBA" id="ARBA00022679"/>
    </source>
</evidence>
<dbReference type="Gene3D" id="3.40.50.2300">
    <property type="match status" value="3"/>
</dbReference>
<dbReference type="Gene3D" id="6.10.340.10">
    <property type="match status" value="1"/>
</dbReference>
<evidence type="ECO:0000259" key="13">
    <source>
        <dbReference type="PROSITE" id="PS50885"/>
    </source>
</evidence>